<proteinExistence type="predicted"/>
<dbReference type="EMBL" id="CAJVQB010043165">
    <property type="protein sequence ID" value="CAG8830974.1"/>
    <property type="molecule type" value="Genomic_DNA"/>
</dbReference>
<accession>A0ABN7WFV2</accession>
<feature type="domain" description="DUF7869" evidence="1">
    <location>
        <begin position="427"/>
        <end position="589"/>
    </location>
</feature>
<keyword evidence="3" id="KW-1185">Reference proteome</keyword>
<dbReference type="Proteomes" id="UP000789901">
    <property type="component" value="Unassembled WGS sequence"/>
</dbReference>
<name>A0ABN7WFV2_GIGMA</name>
<organism evidence="2 3">
    <name type="scientific">Gigaspora margarita</name>
    <dbReference type="NCBI Taxonomy" id="4874"/>
    <lineage>
        <taxon>Eukaryota</taxon>
        <taxon>Fungi</taxon>
        <taxon>Fungi incertae sedis</taxon>
        <taxon>Mucoromycota</taxon>
        <taxon>Glomeromycotina</taxon>
        <taxon>Glomeromycetes</taxon>
        <taxon>Diversisporales</taxon>
        <taxon>Gigasporaceae</taxon>
        <taxon>Gigaspora</taxon>
    </lineage>
</organism>
<evidence type="ECO:0000313" key="2">
    <source>
        <dbReference type="EMBL" id="CAG8830974.1"/>
    </source>
</evidence>
<evidence type="ECO:0000313" key="3">
    <source>
        <dbReference type="Proteomes" id="UP000789901"/>
    </source>
</evidence>
<dbReference type="PANTHER" id="PTHR34415">
    <property type="entry name" value="INTEGRASE CATALYTIC DOMAIN-CONTAINING PROTEIN"/>
    <property type="match status" value="1"/>
</dbReference>
<dbReference type="InterPro" id="IPR057191">
    <property type="entry name" value="DUF7869"/>
</dbReference>
<sequence>MEYNIRSDDDSINEVILSALKDLDDTFFADYSDSEGEESNSVLDDESISDNDFPDIPLNKLNEFNFVDVPDNYIEDNIYDDLKLKIKKFFDKGQCSCRSKQSCFEKIGYEKFLTRRAEFESLEKNMRDMVIKGQLLAFQRNENTDKVTNDDRKNLRFSYCYNHDIPVCLDTYLNLVGVGRTYLKNIKQHLQEHGLEERIHGNTSRAPKNMNRIEVNYDLVCDIFKFLKNYSNIHGMPSPERHCNKITMPTVFLPTSFSYASVYRDYVQACKDKYGKDARILAESTFTNIWKSLMPSLQFMSSKTDLCETCEIMKMDIRYATQHEKKLELTNSYLAHLNRAQKERDYYNANIINAVEDGKHNPNVVGSQILFKSFSGSAHIAYDWAQNVQIPHSPQQIGALYFKSLRKVHLFGVCNTSNFPHTQQMNYVIDEAEMPDDGKQGKGVNCTLSLVWHAILKYNRGEKKLAVTCDNCIGQNKNNFSLFFYSWLVDRNMYDEVELNFMIPGHTKFICDGCFGLIKILYRKSKVNTVEDVVLIVNRSTRINFNVAQRYLNGEGFRYYDFKNYFQAFKKLPHIQKYHHFYFTSQHPGIVFFRDDLQDNYESFTIRPFSFNADTPLPTIDVKPLSQKRQEELYKEIAPYIDLPFRNITCPEPKTQDKK</sequence>
<comment type="caution">
    <text evidence="2">The sequence shown here is derived from an EMBL/GenBank/DDBJ whole genome shotgun (WGS) entry which is preliminary data.</text>
</comment>
<dbReference type="Pfam" id="PF25273">
    <property type="entry name" value="DUF7869"/>
    <property type="match status" value="1"/>
</dbReference>
<dbReference type="PANTHER" id="PTHR34415:SF1">
    <property type="entry name" value="INTEGRASE CATALYTIC DOMAIN-CONTAINING PROTEIN"/>
    <property type="match status" value="1"/>
</dbReference>
<reference evidence="2 3" key="1">
    <citation type="submission" date="2021-06" db="EMBL/GenBank/DDBJ databases">
        <authorList>
            <person name="Kallberg Y."/>
            <person name="Tangrot J."/>
            <person name="Rosling A."/>
        </authorList>
    </citation>
    <scope>NUCLEOTIDE SEQUENCE [LARGE SCALE GENOMIC DNA]</scope>
    <source>
        <strain evidence="2 3">120-4 pot B 10/14</strain>
    </source>
</reference>
<evidence type="ECO:0000259" key="1">
    <source>
        <dbReference type="Pfam" id="PF25273"/>
    </source>
</evidence>
<protein>
    <submittedName>
        <fullName evidence="2">13123_t:CDS:1</fullName>
    </submittedName>
</protein>
<gene>
    <name evidence="2" type="ORF">GMARGA_LOCUS30509</name>
</gene>